<dbReference type="PANTHER" id="PTHR42939">
    <property type="entry name" value="ABC TRANSPORTER ATP-BINDING PROTEIN ALBC-RELATED"/>
    <property type="match status" value="1"/>
</dbReference>
<dbReference type="AlphaFoldDB" id="A0A9D9NI59"/>
<proteinExistence type="predicted"/>
<comment type="caution">
    <text evidence="5">The sequence shown here is derived from an EMBL/GenBank/DDBJ whole genome shotgun (WGS) entry which is preliminary data.</text>
</comment>
<reference evidence="5" key="2">
    <citation type="journal article" date="2021" name="PeerJ">
        <title>Extensive microbial diversity within the chicken gut microbiome revealed by metagenomics and culture.</title>
        <authorList>
            <person name="Gilroy R."/>
            <person name="Ravi A."/>
            <person name="Getino M."/>
            <person name="Pursley I."/>
            <person name="Horton D.L."/>
            <person name="Alikhan N.F."/>
            <person name="Baker D."/>
            <person name="Gharbi K."/>
            <person name="Hall N."/>
            <person name="Watson M."/>
            <person name="Adriaenssens E.M."/>
            <person name="Foster-Nyarko E."/>
            <person name="Jarju S."/>
            <person name="Secka A."/>
            <person name="Antonio M."/>
            <person name="Oren A."/>
            <person name="Chaudhuri R.R."/>
            <person name="La Ragione R."/>
            <person name="Hildebrand F."/>
            <person name="Pallen M.J."/>
        </authorList>
    </citation>
    <scope>NUCLEOTIDE SEQUENCE</scope>
    <source>
        <strain evidence="5">B1-13419</strain>
    </source>
</reference>
<evidence type="ECO:0000256" key="2">
    <source>
        <dbReference type="ARBA" id="ARBA00022741"/>
    </source>
</evidence>
<reference evidence="5" key="1">
    <citation type="submission" date="2020-10" db="EMBL/GenBank/DDBJ databases">
        <authorList>
            <person name="Gilroy R."/>
        </authorList>
    </citation>
    <scope>NUCLEOTIDE SEQUENCE</scope>
    <source>
        <strain evidence="5">B1-13419</strain>
    </source>
</reference>
<dbReference type="EMBL" id="JADIMD010000064">
    <property type="protein sequence ID" value="MBO8474526.1"/>
    <property type="molecule type" value="Genomic_DNA"/>
</dbReference>
<organism evidence="5 6">
    <name type="scientific">Candidatus Cryptobacteroides faecigallinarum</name>
    <dbReference type="NCBI Taxonomy" id="2840763"/>
    <lineage>
        <taxon>Bacteria</taxon>
        <taxon>Pseudomonadati</taxon>
        <taxon>Bacteroidota</taxon>
        <taxon>Bacteroidia</taxon>
        <taxon>Bacteroidales</taxon>
        <taxon>Candidatus Cryptobacteroides</taxon>
    </lineage>
</organism>
<dbReference type="Proteomes" id="UP000823757">
    <property type="component" value="Unassembled WGS sequence"/>
</dbReference>
<name>A0A9D9NI59_9BACT</name>
<gene>
    <name evidence="5" type="ORF">IAB91_04450</name>
</gene>
<dbReference type="SMART" id="SM00382">
    <property type="entry name" value="AAA"/>
    <property type="match status" value="1"/>
</dbReference>
<keyword evidence="3 5" id="KW-0067">ATP-binding</keyword>
<evidence type="ECO:0000256" key="1">
    <source>
        <dbReference type="ARBA" id="ARBA00022448"/>
    </source>
</evidence>
<dbReference type="InterPro" id="IPR051782">
    <property type="entry name" value="ABC_Transporter_VariousFunc"/>
</dbReference>
<dbReference type="GO" id="GO:0005524">
    <property type="term" value="F:ATP binding"/>
    <property type="evidence" value="ECO:0007669"/>
    <property type="project" value="UniProtKB-KW"/>
</dbReference>
<keyword evidence="1" id="KW-0813">Transport</keyword>
<feature type="domain" description="ABC transporter" evidence="4">
    <location>
        <begin position="6"/>
        <end position="239"/>
    </location>
</feature>
<dbReference type="GO" id="GO:0016887">
    <property type="term" value="F:ATP hydrolysis activity"/>
    <property type="evidence" value="ECO:0007669"/>
    <property type="project" value="InterPro"/>
</dbReference>
<dbReference type="PROSITE" id="PS50893">
    <property type="entry name" value="ABC_TRANSPORTER_2"/>
    <property type="match status" value="1"/>
</dbReference>
<dbReference type="Gene3D" id="3.40.50.300">
    <property type="entry name" value="P-loop containing nucleotide triphosphate hydrolases"/>
    <property type="match status" value="1"/>
</dbReference>
<accession>A0A9D9NI59</accession>
<sequence length="239" mass="26806">MKTHTLLADSITLSFGRKNILNGAWLRSETGRVTGLLGRNGSGKSSMFRAVMGQLKAQNCFVRIDDEAIPGSGCGGRRSWLFGHVAGDIFLKGCVSRYVKYLPQGSFLPPKMTLGRIFEYFAMDYVEFVEEFPKFGQYRDTPVNALSSGEVRIAEIWLVLCSPAPFCILDEPFSFLAPVAVERIQALIRRQKPLKGIILSDHNYNALLEVADEVLLLSDGYVHLVRDRSDLVRYGYCRQ</sequence>
<dbReference type="InterPro" id="IPR027417">
    <property type="entry name" value="P-loop_NTPase"/>
</dbReference>
<dbReference type="Pfam" id="PF00005">
    <property type="entry name" value="ABC_tran"/>
    <property type="match status" value="1"/>
</dbReference>
<evidence type="ECO:0000313" key="5">
    <source>
        <dbReference type="EMBL" id="MBO8474526.1"/>
    </source>
</evidence>
<keyword evidence="2" id="KW-0547">Nucleotide-binding</keyword>
<evidence type="ECO:0000313" key="6">
    <source>
        <dbReference type="Proteomes" id="UP000823757"/>
    </source>
</evidence>
<protein>
    <submittedName>
        <fullName evidence="5">ATP-binding cassette domain-containing protein</fullName>
    </submittedName>
</protein>
<evidence type="ECO:0000256" key="3">
    <source>
        <dbReference type="ARBA" id="ARBA00022840"/>
    </source>
</evidence>
<evidence type="ECO:0000259" key="4">
    <source>
        <dbReference type="PROSITE" id="PS50893"/>
    </source>
</evidence>
<dbReference type="InterPro" id="IPR003593">
    <property type="entry name" value="AAA+_ATPase"/>
</dbReference>
<dbReference type="PANTHER" id="PTHR42939:SF1">
    <property type="entry name" value="ABC TRANSPORTER ATP-BINDING PROTEIN ALBC-RELATED"/>
    <property type="match status" value="1"/>
</dbReference>
<dbReference type="SUPFAM" id="SSF52540">
    <property type="entry name" value="P-loop containing nucleoside triphosphate hydrolases"/>
    <property type="match status" value="1"/>
</dbReference>
<dbReference type="InterPro" id="IPR003439">
    <property type="entry name" value="ABC_transporter-like_ATP-bd"/>
</dbReference>